<dbReference type="AlphaFoldDB" id="I1C758"/>
<name>I1C758_RHIO9</name>
<evidence type="ECO:0000313" key="2">
    <source>
        <dbReference type="EMBL" id="EIE84288.1"/>
    </source>
</evidence>
<dbReference type="SUPFAM" id="SSF52833">
    <property type="entry name" value="Thioredoxin-like"/>
    <property type="match status" value="1"/>
</dbReference>
<protein>
    <recommendedName>
        <fullName evidence="4">Sucraseferredoxin-like protein</fullName>
    </recommendedName>
</protein>
<dbReference type="STRING" id="246409.I1C758"/>
<dbReference type="Gene3D" id="1.10.418.10">
    <property type="entry name" value="Calponin-like domain"/>
    <property type="match status" value="1"/>
</dbReference>
<keyword evidence="3" id="KW-1185">Reference proteome</keyword>
<dbReference type="Gene3D" id="3.40.30.10">
    <property type="entry name" value="Glutaredoxin"/>
    <property type="match status" value="1"/>
</dbReference>
<dbReference type="InterPro" id="IPR009737">
    <property type="entry name" value="Aim32/Apd1-like"/>
</dbReference>
<accession>I1C758</accession>
<dbReference type="Proteomes" id="UP000009138">
    <property type="component" value="Unassembled WGS sequence"/>
</dbReference>
<dbReference type="InParanoid" id="I1C758"/>
<evidence type="ECO:0000256" key="1">
    <source>
        <dbReference type="SAM" id="MobiDB-lite"/>
    </source>
</evidence>
<dbReference type="PANTHER" id="PTHR31902">
    <property type="entry name" value="ACTIN PATCHES DISTAL PROTEIN 1"/>
    <property type="match status" value="1"/>
</dbReference>
<feature type="compositionally biased region" description="Low complexity" evidence="1">
    <location>
        <begin position="379"/>
        <end position="394"/>
    </location>
</feature>
<reference evidence="2 3" key="1">
    <citation type="journal article" date="2009" name="PLoS Genet.">
        <title>Genomic analysis of the basal lineage fungus Rhizopus oryzae reveals a whole-genome duplication.</title>
        <authorList>
            <person name="Ma L.-J."/>
            <person name="Ibrahim A.S."/>
            <person name="Skory C."/>
            <person name="Grabherr M.G."/>
            <person name="Burger G."/>
            <person name="Butler M."/>
            <person name="Elias M."/>
            <person name="Idnurm A."/>
            <person name="Lang B.F."/>
            <person name="Sone T."/>
            <person name="Abe A."/>
            <person name="Calvo S.E."/>
            <person name="Corrochano L.M."/>
            <person name="Engels R."/>
            <person name="Fu J."/>
            <person name="Hansberg W."/>
            <person name="Kim J.-M."/>
            <person name="Kodira C.D."/>
            <person name="Koehrsen M.J."/>
            <person name="Liu B."/>
            <person name="Miranda-Saavedra D."/>
            <person name="O'Leary S."/>
            <person name="Ortiz-Castellanos L."/>
            <person name="Poulter R."/>
            <person name="Rodriguez-Romero J."/>
            <person name="Ruiz-Herrera J."/>
            <person name="Shen Y.-Q."/>
            <person name="Zeng Q."/>
            <person name="Galagan J."/>
            <person name="Birren B.W."/>
            <person name="Cuomo C.A."/>
            <person name="Wickes B.L."/>
        </authorList>
    </citation>
    <scope>NUCLEOTIDE SEQUENCE [LARGE SCALE GENOMIC DNA]</scope>
    <source>
        <strain evidence="3">RA 99-880 / ATCC MYA-4621 / FGSC 9543 / NRRL 43880</strain>
    </source>
</reference>
<dbReference type="Pfam" id="PF06999">
    <property type="entry name" value="Suc_Fer-like"/>
    <property type="match status" value="1"/>
</dbReference>
<dbReference type="OrthoDB" id="10253744at2759"/>
<dbReference type="GeneID" id="93615964"/>
<evidence type="ECO:0008006" key="4">
    <source>
        <dbReference type="Google" id="ProtNLM"/>
    </source>
</evidence>
<dbReference type="SUPFAM" id="SSF47576">
    <property type="entry name" value="Calponin-homology domain, CH-domain"/>
    <property type="match status" value="1"/>
</dbReference>
<dbReference type="EMBL" id="CH476737">
    <property type="protein sequence ID" value="EIE84288.1"/>
    <property type="molecule type" value="Genomic_DNA"/>
</dbReference>
<evidence type="ECO:0000313" key="3">
    <source>
        <dbReference type="Proteomes" id="UP000009138"/>
    </source>
</evidence>
<proteinExistence type="predicted"/>
<gene>
    <name evidence="2" type="ORF">RO3G_08998</name>
</gene>
<dbReference type="InterPro" id="IPR036872">
    <property type="entry name" value="CH_dom_sf"/>
</dbReference>
<feature type="region of interest" description="Disordered" evidence="1">
    <location>
        <begin position="364"/>
        <end position="410"/>
    </location>
</feature>
<sequence length="410" mass="46051">MKWITQYLHSIYGSNCSQPSSVIPSPVTKVIEPLSPIVPIDCRGCSKPCAHPRVPEDLKIDQSRPLQNTVPAYAIHLIIMTGKTDWPAHIEEEGLAYALTEAIRKRKDKKRTLRYHPYKETSDNDRIIVTYASLPSLHSNQRKALDILLLPDNIIFSNITQRRVDSLLDYIFGKPLTSPFSIHPCPFTNLVLVCGHGSKDRRCGTVGPMIQKALQQAAKEQGDHQTEIVLVSHLGGHAFAGNLVIYTHQGQRAIWYGRVTPCYCQDIIDHSLQDDKVIEVLVRGIFEVQSTPNCHLECTRYTKVEQAGSGDVPVHKVKFEAKLEYEFIIPVDRLVKCKLQDNLEFMQWVKRYWDQNYPGGDYDAVSRRERGAPSTVTTKSPSAASSGRVSAASKKATKTPGKHRLNSDRG</sequence>
<dbReference type="InterPro" id="IPR036249">
    <property type="entry name" value="Thioredoxin-like_sf"/>
</dbReference>
<dbReference type="eggNOG" id="KOG3000">
    <property type="taxonomic scope" value="Eukaryota"/>
</dbReference>
<dbReference type="RefSeq" id="XP_067519684.1">
    <property type="nucleotide sequence ID" value="XM_067663583.1"/>
</dbReference>
<dbReference type="VEuPathDB" id="FungiDB:RO3G_08998"/>
<organism evidence="2 3">
    <name type="scientific">Rhizopus delemar (strain RA 99-880 / ATCC MYA-4621 / FGSC 9543 / NRRL 43880)</name>
    <name type="common">Mucormycosis agent</name>
    <name type="synonym">Rhizopus arrhizus var. delemar</name>
    <dbReference type="NCBI Taxonomy" id="246409"/>
    <lineage>
        <taxon>Eukaryota</taxon>
        <taxon>Fungi</taxon>
        <taxon>Fungi incertae sedis</taxon>
        <taxon>Mucoromycota</taxon>
        <taxon>Mucoromycotina</taxon>
        <taxon>Mucoromycetes</taxon>
        <taxon>Mucorales</taxon>
        <taxon>Mucorineae</taxon>
        <taxon>Rhizopodaceae</taxon>
        <taxon>Rhizopus</taxon>
    </lineage>
</organism>
<feature type="compositionally biased region" description="Basic residues" evidence="1">
    <location>
        <begin position="395"/>
        <end position="404"/>
    </location>
</feature>
<dbReference type="OMA" id="CTIKYPA"/>
<dbReference type="CDD" id="cd03062">
    <property type="entry name" value="TRX_Fd_Sucrase"/>
    <property type="match status" value="1"/>
</dbReference>
<dbReference type="PANTHER" id="PTHR31902:SF14">
    <property type="entry name" value="ACTIN PATCHES DISTAL PROTEIN 1"/>
    <property type="match status" value="1"/>
</dbReference>